<keyword evidence="3" id="KW-1185">Reference proteome</keyword>
<evidence type="ECO:0000256" key="1">
    <source>
        <dbReference type="SAM" id="MobiDB-lite"/>
    </source>
</evidence>
<proteinExistence type="predicted"/>
<dbReference type="Proteomes" id="UP000305948">
    <property type="component" value="Unassembled WGS sequence"/>
</dbReference>
<accession>A0A5C3MT72</accession>
<gene>
    <name evidence="2" type="ORF">OE88DRAFT_1665890</name>
</gene>
<evidence type="ECO:0000313" key="2">
    <source>
        <dbReference type="EMBL" id="TFK47636.1"/>
    </source>
</evidence>
<feature type="region of interest" description="Disordered" evidence="1">
    <location>
        <begin position="437"/>
        <end position="502"/>
    </location>
</feature>
<feature type="compositionally biased region" description="Polar residues" evidence="1">
    <location>
        <begin position="464"/>
        <end position="496"/>
    </location>
</feature>
<evidence type="ECO:0000313" key="3">
    <source>
        <dbReference type="Proteomes" id="UP000305948"/>
    </source>
</evidence>
<reference evidence="2 3" key="1">
    <citation type="journal article" date="2019" name="Nat. Ecol. Evol.">
        <title>Megaphylogeny resolves global patterns of mushroom evolution.</title>
        <authorList>
            <person name="Varga T."/>
            <person name="Krizsan K."/>
            <person name="Foldi C."/>
            <person name="Dima B."/>
            <person name="Sanchez-Garcia M."/>
            <person name="Sanchez-Ramirez S."/>
            <person name="Szollosi G.J."/>
            <person name="Szarkandi J.G."/>
            <person name="Papp V."/>
            <person name="Albert L."/>
            <person name="Andreopoulos W."/>
            <person name="Angelini C."/>
            <person name="Antonin V."/>
            <person name="Barry K.W."/>
            <person name="Bougher N.L."/>
            <person name="Buchanan P."/>
            <person name="Buyck B."/>
            <person name="Bense V."/>
            <person name="Catcheside P."/>
            <person name="Chovatia M."/>
            <person name="Cooper J."/>
            <person name="Damon W."/>
            <person name="Desjardin D."/>
            <person name="Finy P."/>
            <person name="Geml J."/>
            <person name="Haridas S."/>
            <person name="Hughes K."/>
            <person name="Justo A."/>
            <person name="Karasinski D."/>
            <person name="Kautmanova I."/>
            <person name="Kiss B."/>
            <person name="Kocsube S."/>
            <person name="Kotiranta H."/>
            <person name="LaButti K.M."/>
            <person name="Lechner B.E."/>
            <person name="Liimatainen K."/>
            <person name="Lipzen A."/>
            <person name="Lukacs Z."/>
            <person name="Mihaltcheva S."/>
            <person name="Morgado L.N."/>
            <person name="Niskanen T."/>
            <person name="Noordeloos M.E."/>
            <person name="Ohm R.A."/>
            <person name="Ortiz-Santana B."/>
            <person name="Ovrebo C."/>
            <person name="Racz N."/>
            <person name="Riley R."/>
            <person name="Savchenko A."/>
            <person name="Shiryaev A."/>
            <person name="Soop K."/>
            <person name="Spirin V."/>
            <person name="Szebenyi C."/>
            <person name="Tomsovsky M."/>
            <person name="Tulloss R.E."/>
            <person name="Uehling J."/>
            <person name="Grigoriev I.V."/>
            <person name="Vagvolgyi C."/>
            <person name="Papp T."/>
            <person name="Martin F.M."/>
            <person name="Miettinen O."/>
            <person name="Hibbett D.S."/>
            <person name="Nagy L.G."/>
        </authorList>
    </citation>
    <scope>NUCLEOTIDE SEQUENCE [LARGE SCALE GENOMIC DNA]</scope>
    <source>
        <strain evidence="2 3">OMC1185</strain>
    </source>
</reference>
<sequence length="502" mass="55963">MALVMDPRIARVYQELTLEDLRVVFDDLPDFEEQVPDHLTVPPARTVGTTVDWSNGALEGVCLCPEPYDWLSSDESTIFWEFIKTFEKIAKDKEYDLKIMVPPKRYPFKLPRSEEDIVMVVGDQVTKLVLSIIQHWLPDPRTINETRGLKWDAELFSEAYSRARDIAPLVSQQGSIQSQTSNTPGIVVSDHPYDTGNTAAGDEPVVAISGVRVDQISALSCDVVPVEQQHRPTRQTVRTAQKQESHENTNEFLGRGKVWDQDGRNVSHFKAILPTEIKRYGYVDGTSVVALAKNQVELAMRPTAALGQRVGAACHKAPGVLSHIQQLLRYEQVYASRFGQLTDGLTALFMEMPEKLEPGERIPWMCVPRTEIRLATLFMSWRSLITIQQELAATFKHGKRELPSVKAAADVLLKHFERVAEDAKEVRELQARMGQVSLDSRTHAAAREPAISGQRLQAPVPQAPGTSSQGRMPGATQGQTEPSRTRAARTQANQPGASARRT</sequence>
<name>A0A5C3MT72_9AGAM</name>
<dbReference type="EMBL" id="ML213523">
    <property type="protein sequence ID" value="TFK47636.1"/>
    <property type="molecule type" value="Genomic_DNA"/>
</dbReference>
<dbReference type="AlphaFoldDB" id="A0A5C3MT72"/>
<organism evidence="2 3">
    <name type="scientific">Heliocybe sulcata</name>
    <dbReference type="NCBI Taxonomy" id="5364"/>
    <lineage>
        <taxon>Eukaryota</taxon>
        <taxon>Fungi</taxon>
        <taxon>Dikarya</taxon>
        <taxon>Basidiomycota</taxon>
        <taxon>Agaricomycotina</taxon>
        <taxon>Agaricomycetes</taxon>
        <taxon>Gloeophyllales</taxon>
        <taxon>Gloeophyllaceae</taxon>
        <taxon>Heliocybe</taxon>
    </lineage>
</organism>
<protein>
    <submittedName>
        <fullName evidence="2">Uncharacterized protein</fullName>
    </submittedName>
</protein>